<dbReference type="EMBL" id="JAVLSF010001451">
    <property type="protein sequence ID" value="MDR9778992.1"/>
    <property type="molecule type" value="Genomic_DNA"/>
</dbReference>
<dbReference type="PANTHER" id="PTHR30168">
    <property type="entry name" value="PUTATIVE MEMBRANE PROTEIN YPFJ"/>
    <property type="match status" value="1"/>
</dbReference>
<sequence>ISGQVQQARQQSSKVQGNELSVRQELQADCLAGVWAYHNQQRTNFLQPGDVEEALDAANKIGDDYLQKQARGHVVPDSFTHGTSAQREQWFRTGLNSGNVNQC</sequence>
<dbReference type="RefSeq" id="WP_310866924.1">
    <property type="nucleotide sequence ID" value="NZ_JAVLSF010001451.1"/>
</dbReference>
<comment type="caution">
    <text evidence="5">The sequence shown here is derived from an EMBL/GenBank/DDBJ whole genome shotgun (WGS) entry which is preliminary data.</text>
</comment>
<protein>
    <submittedName>
        <fullName evidence="5">Neutral zinc metallopeptidase</fullName>
    </submittedName>
</protein>
<reference evidence="5" key="1">
    <citation type="submission" date="2023-04" db="EMBL/GenBank/DDBJ databases">
        <title>Genomic characterization of faba bean (Vicia faba) microsymbionts in Mexican soils.</title>
        <authorList>
            <person name="Rivera Orduna F.N."/>
            <person name="Guevara-Luna J."/>
            <person name="Yan J."/>
            <person name="Arroyo-Herrera I."/>
            <person name="Li Y."/>
            <person name="Vasquez-Murrieta M.S."/>
            <person name="Wang E.T."/>
        </authorList>
    </citation>
    <scope>NUCLEOTIDE SEQUENCE</scope>
    <source>
        <strain evidence="5">CH26</strain>
    </source>
</reference>
<dbReference type="PANTHER" id="PTHR30168:SF0">
    <property type="entry name" value="INNER MEMBRANE PROTEIN"/>
    <property type="match status" value="1"/>
</dbReference>
<keyword evidence="3" id="KW-1133">Transmembrane helix</keyword>
<dbReference type="InterPro" id="IPR007343">
    <property type="entry name" value="Uncharacterised_pept_Zn_put"/>
</dbReference>
<proteinExistence type="predicted"/>
<dbReference type="Proteomes" id="UP001268610">
    <property type="component" value="Unassembled WGS sequence"/>
</dbReference>
<dbReference type="GO" id="GO:0016020">
    <property type="term" value="C:membrane"/>
    <property type="evidence" value="ECO:0007669"/>
    <property type="project" value="UniProtKB-SubCell"/>
</dbReference>
<dbReference type="Pfam" id="PF04228">
    <property type="entry name" value="Zn_peptidase"/>
    <property type="match status" value="1"/>
</dbReference>
<feature type="non-terminal residue" evidence="5">
    <location>
        <position position="103"/>
    </location>
</feature>
<evidence type="ECO:0000256" key="4">
    <source>
        <dbReference type="ARBA" id="ARBA00023136"/>
    </source>
</evidence>
<evidence type="ECO:0000256" key="2">
    <source>
        <dbReference type="ARBA" id="ARBA00022692"/>
    </source>
</evidence>
<dbReference type="AlphaFoldDB" id="A0AAJ2H4C4"/>
<evidence type="ECO:0000313" key="6">
    <source>
        <dbReference type="Proteomes" id="UP001268610"/>
    </source>
</evidence>
<gene>
    <name evidence="5" type="ORF">RJJ65_41315</name>
</gene>
<evidence type="ECO:0000256" key="3">
    <source>
        <dbReference type="ARBA" id="ARBA00022989"/>
    </source>
</evidence>
<feature type="non-terminal residue" evidence="5">
    <location>
        <position position="1"/>
    </location>
</feature>
<keyword evidence="4" id="KW-0472">Membrane</keyword>
<name>A0AAJ2H4C4_9HYPH</name>
<keyword evidence="2" id="KW-0812">Transmembrane</keyword>
<comment type="subcellular location">
    <subcellularLocation>
        <location evidence="1">Membrane</location>
        <topology evidence="1">Single-pass membrane protein</topology>
    </subcellularLocation>
</comment>
<evidence type="ECO:0000256" key="1">
    <source>
        <dbReference type="ARBA" id="ARBA00004167"/>
    </source>
</evidence>
<evidence type="ECO:0000313" key="5">
    <source>
        <dbReference type="EMBL" id="MDR9778992.1"/>
    </source>
</evidence>
<accession>A0AAJ2H4C4</accession>
<organism evidence="5 6">
    <name type="scientific">Rhizobium hidalgonense</name>
    <dbReference type="NCBI Taxonomy" id="1538159"/>
    <lineage>
        <taxon>Bacteria</taxon>
        <taxon>Pseudomonadati</taxon>
        <taxon>Pseudomonadota</taxon>
        <taxon>Alphaproteobacteria</taxon>
        <taxon>Hyphomicrobiales</taxon>
        <taxon>Rhizobiaceae</taxon>
        <taxon>Rhizobium/Agrobacterium group</taxon>
        <taxon>Rhizobium</taxon>
    </lineage>
</organism>